<keyword evidence="1" id="KW-1133">Transmembrane helix</keyword>
<accession>A0A3B6GZS5</accession>
<dbReference type="Gramene" id="TraesARI3D03G01954360.1">
    <property type="protein sequence ID" value="TraesARI3D03G01954360.1"/>
    <property type="gene ID" value="TraesARI3D03G01954360"/>
</dbReference>
<feature type="transmembrane region" description="Helical" evidence="1">
    <location>
        <begin position="26"/>
        <end position="51"/>
    </location>
</feature>
<dbReference type="AlphaFoldDB" id="A0A3B6GZS5"/>
<feature type="transmembrane region" description="Helical" evidence="1">
    <location>
        <begin position="76"/>
        <end position="101"/>
    </location>
</feature>
<reference evidence="2" key="1">
    <citation type="submission" date="2018-08" db="EMBL/GenBank/DDBJ databases">
        <authorList>
            <person name="Rossello M."/>
        </authorList>
    </citation>
    <scope>NUCLEOTIDE SEQUENCE [LARGE SCALE GENOMIC DNA]</scope>
    <source>
        <strain evidence="2">cv. Chinese Spring</strain>
    </source>
</reference>
<dbReference type="OrthoDB" id="700061at2759"/>
<evidence type="ECO:0000256" key="1">
    <source>
        <dbReference type="SAM" id="Phobius"/>
    </source>
</evidence>
<sequence>MSMDGKTPDLLPLSAAKKKVLDDVHVALACVYALHNALAIVFSTAVGYIAVDYFDVSCSQLSSILPCVELTDAESAWLAALSIGILCCAPTQAAAAALALLLPCRRRRARRVLAYLALAVTFLFHCMYAGAVWIFLAADPGYIFGKIFFTVVICLILVCDLTCLSDLLRGDGWGKQ</sequence>
<dbReference type="Gramene" id="TraesSYM3D03G01944650.1">
    <property type="protein sequence ID" value="TraesSYM3D03G01944650.1"/>
    <property type="gene ID" value="TraesSYM3D03G01944650"/>
</dbReference>
<dbReference type="Gramene" id="TraesSTA3D03G01915710.1">
    <property type="protein sequence ID" value="TraesSTA3D03G01915710.1"/>
    <property type="gene ID" value="TraesSTA3D03G01915710"/>
</dbReference>
<name>A0A3B6GZS5_WHEAT</name>
<keyword evidence="1" id="KW-0472">Membrane</keyword>
<keyword evidence="1" id="KW-0812">Transmembrane</keyword>
<protein>
    <recommendedName>
        <fullName evidence="4">PGG domain-containing protein</fullName>
    </recommendedName>
</protein>
<reference evidence="2" key="2">
    <citation type="submission" date="2018-10" db="UniProtKB">
        <authorList>
            <consortium name="EnsemblPlants"/>
        </authorList>
    </citation>
    <scope>IDENTIFICATION</scope>
</reference>
<dbReference type="Gramene" id="TraesNOR3D03G01947300.1">
    <property type="protein sequence ID" value="TraesNOR3D03G01947300.1"/>
    <property type="gene ID" value="TraesNOR3D03G01947300"/>
</dbReference>
<gene>
    <name evidence="2" type="primary">LOC123074798</name>
</gene>
<dbReference type="EnsemblPlants" id="TraesCS3D02G302100.1">
    <property type="protein sequence ID" value="TraesCS3D02G302100.1"/>
    <property type="gene ID" value="TraesCS3D02G302100"/>
</dbReference>
<dbReference type="Gramene" id="TraesRN3D0100721500.1">
    <property type="protein sequence ID" value="TraesRN3D0100721500.1"/>
    <property type="gene ID" value="TraesRN3D0100721500"/>
</dbReference>
<dbReference type="Gramene" id="TraesPARA_EIv1.0_1126330.1">
    <property type="protein sequence ID" value="TraesPARA_EIv1.0_1126330.1.CDS"/>
    <property type="gene ID" value="TraesPARA_EIv1.0_1126330"/>
</dbReference>
<dbReference type="Gramene" id="TraesROB_scaffold_006547_01G000200.1">
    <property type="protein sequence ID" value="TraesROB_scaffold_006547_01G000200.1"/>
    <property type="gene ID" value="TraesROB_scaffold_006547_01G000200"/>
</dbReference>
<evidence type="ECO:0000313" key="3">
    <source>
        <dbReference type="Proteomes" id="UP000019116"/>
    </source>
</evidence>
<dbReference type="Gramene" id="TraesMAC3D03G01919220.1">
    <property type="protein sequence ID" value="TraesMAC3D03G01919220.1"/>
    <property type="gene ID" value="TraesMAC3D03G01919220"/>
</dbReference>
<dbReference type="Gramene" id="TraesJUL3D03G01938510.1">
    <property type="protein sequence ID" value="TraesJUL3D03G01938510.1"/>
    <property type="gene ID" value="TraesJUL3D03G01938510"/>
</dbReference>
<dbReference type="Proteomes" id="UP000019116">
    <property type="component" value="Chromosome 3D"/>
</dbReference>
<dbReference type="Gramene" id="TraesCS3D02G302100.1">
    <property type="protein sequence ID" value="TraesCS3D02G302100.1"/>
    <property type="gene ID" value="TraesCS3D02G302100"/>
</dbReference>
<dbReference type="Gramene" id="TraesCLE_scaffold_008996_01G000200.1">
    <property type="protein sequence ID" value="TraesCLE_scaffold_008996_01G000200.1"/>
    <property type="gene ID" value="TraesCLE_scaffold_008996_01G000200"/>
</dbReference>
<feature type="transmembrane region" description="Helical" evidence="1">
    <location>
        <begin position="142"/>
        <end position="168"/>
    </location>
</feature>
<dbReference type="Gramene" id="TraesLDM3D03G01918890.1">
    <property type="protein sequence ID" value="TraesLDM3D03G01918890.1"/>
    <property type="gene ID" value="TraesLDM3D03G01918890"/>
</dbReference>
<evidence type="ECO:0000313" key="2">
    <source>
        <dbReference type="EnsemblPlants" id="TraesCS3D02G302100.1"/>
    </source>
</evidence>
<dbReference type="Gramene" id="TraesJAG3D03G01928830.1">
    <property type="protein sequence ID" value="TraesJAG3D03G01928830.1"/>
    <property type="gene ID" value="TraesJAG3D03G01928830"/>
</dbReference>
<dbReference type="Gramene" id="TraesLAC3D03G01862270.1">
    <property type="protein sequence ID" value="TraesLAC3D03G01862270.1"/>
    <property type="gene ID" value="TraesLAC3D03G01862270"/>
</dbReference>
<dbReference type="Gramene" id="TraesCAD_scaffold_012439_01G000200.1">
    <property type="protein sequence ID" value="TraesCAD_scaffold_012439_01G000200.1"/>
    <property type="gene ID" value="TraesCAD_scaffold_012439_01G000200"/>
</dbReference>
<feature type="transmembrane region" description="Helical" evidence="1">
    <location>
        <begin position="113"/>
        <end position="136"/>
    </location>
</feature>
<dbReference type="GeneID" id="123074798"/>
<evidence type="ECO:0008006" key="4">
    <source>
        <dbReference type="Google" id="ProtNLM"/>
    </source>
</evidence>
<organism evidence="2">
    <name type="scientific">Triticum aestivum</name>
    <name type="common">Wheat</name>
    <dbReference type="NCBI Taxonomy" id="4565"/>
    <lineage>
        <taxon>Eukaryota</taxon>
        <taxon>Viridiplantae</taxon>
        <taxon>Streptophyta</taxon>
        <taxon>Embryophyta</taxon>
        <taxon>Tracheophyta</taxon>
        <taxon>Spermatophyta</taxon>
        <taxon>Magnoliopsida</taxon>
        <taxon>Liliopsida</taxon>
        <taxon>Poales</taxon>
        <taxon>Poaceae</taxon>
        <taxon>BOP clade</taxon>
        <taxon>Pooideae</taxon>
        <taxon>Triticodae</taxon>
        <taxon>Triticeae</taxon>
        <taxon>Triticinae</taxon>
        <taxon>Triticum</taxon>
    </lineage>
</organism>
<dbReference type="Gramene" id="TraesCS3D03G0690200.1">
    <property type="protein sequence ID" value="TraesCS3D03G0690200.1.CDS"/>
    <property type="gene ID" value="TraesCS3D03G0690200"/>
</dbReference>
<proteinExistence type="predicted"/>
<keyword evidence="3" id="KW-1185">Reference proteome</keyword>
<dbReference type="Gramene" id="TraesPARA_EIv1.0_1126330.2">
    <property type="protein sequence ID" value="TraesPARA_EIv1.0_1126330.2.CDS"/>
    <property type="gene ID" value="TraesPARA_EIv1.0_1126330"/>
</dbReference>
<dbReference type="Gramene" id="TraesWEE_scaffold_007833_01G000200.1">
    <property type="protein sequence ID" value="TraesWEE_scaffold_007833_01G000200.1"/>
    <property type="gene ID" value="TraesWEE_scaffold_007833_01G000200"/>
</dbReference>
<dbReference type="RefSeq" id="XP_044353480.1">
    <property type="nucleotide sequence ID" value="XM_044497545.1"/>
</dbReference>
<dbReference type="Gramene" id="TraesMAC3D03G01919220.2">
    <property type="protein sequence ID" value="TraesMAC3D03G01919220.2"/>
    <property type="gene ID" value="TraesMAC3D03G01919220"/>
</dbReference>